<protein>
    <submittedName>
        <fullName evidence="2">Uncharacterized protein</fullName>
    </submittedName>
</protein>
<evidence type="ECO:0000256" key="1">
    <source>
        <dbReference type="SAM" id="MobiDB-lite"/>
    </source>
</evidence>
<proteinExistence type="predicted"/>
<feature type="compositionally biased region" description="Basic and acidic residues" evidence="1">
    <location>
        <begin position="87"/>
        <end position="97"/>
    </location>
</feature>
<accession>A0ABY9WYU7</accession>
<dbReference type="RefSeq" id="WP_395805687.1">
    <property type="nucleotide sequence ID" value="NZ_CP043494.1"/>
</dbReference>
<dbReference type="Proteomes" id="UP001611383">
    <property type="component" value="Chromosome"/>
</dbReference>
<evidence type="ECO:0000313" key="2">
    <source>
        <dbReference type="EMBL" id="WNG48322.1"/>
    </source>
</evidence>
<organism evidence="2 3">
    <name type="scientific">Archangium minus</name>
    <dbReference type="NCBI Taxonomy" id="83450"/>
    <lineage>
        <taxon>Bacteria</taxon>
        <taxon>Pseudomonadati</taxon>
        <taxon>Myxococcota</taxon>
        <taxon>Myxococcia</taxon>
        <taxon>Myxococcales</taxon>
        <taxon>Cystobacterineae</taxon>
        <taxon>Archangiaceae</taxon>
        <taxon>Archangium</taxon>
    </lineage>
</organism>
<keyword evidence="3" id="KW-1185">Reference proteome</keyword>
<name>A0ABY9WYU7_9BACT</name>
<dbReference type="EMBL" id="CP043494">
    <property type="protein sequence ID" value="WNG48322.1"/>
    <property type="molecule type" value="Genomic_DNA"/>
</dbReference>
<feature type="region of interest" description="Disordered" evidence="1">
    <location>
        <begin position="87"/>
        <end position="106"/>
    </location>
</feature>
<sequence length="173" mass="18652">MKLLLLVTLGLGGGLGFLAGRGTAPETSHDELLSLLTQQGTQLAALEARLGSASQQARCAVASPAGAPGIDATWLQAELSRILHEELGSRREEEKQARTPAPEPSTESLMALQEGHRLVDEASSARRWREEDAHAMRRVLRGLNSAQRDELMRRFAVLVNAGGIDVQVRGPPF</sequence>
<gene>
    <name evidence="2" type="ORF">F0U60_32480</name>
</gene>
<evidence type="ECO:0000313" key="3">
    <source>
        <dbReference type="Proteomes" id="UP001611383"/>
    </source>
</evidence>
<reference evidence="2 3" key="1">
    <citation type="submission" date="2019-08" db="EMBL/GenBank/DDBJ databases">
        <title>Archangium and Cystobacter genomes.</title>
        <authorList>
            <person name="Chen I.-C.K."/>
            <person name="Wielgoss S."/>
        </authorList>
    </citation>
    <scope>NUCLEOTIDE SEQUENCE [LARGE SCALE GENOMIC DNA]</scope>
    <source>
        <strain evidence="2 3">Cbm 6</strain>
    </source>
</reference>